<protein>
    <recommendedName>
        <fullName evidence="3">P22 coat-protein 5 family protein</fullName>
    </recommendedName>
</protein>
<proteinExistence type="predicted"/>
<dbReference type="KEGG" id="msil:METEAL_15670"/>
<dbReference type="EMBL" id="AP027080">
    <property type="protein sequence ID" value="BDU72393.1"/>
    <property type="molecule type" value="Genomic_DNA"/>
</dbReference>
<name>A0AA48H5T7_9BACT</name>
<organism evidence="1 2">
    <name type="scientific">Mesoterricola silvestris</name>
    <dbReference type="NCBI Taxonomy" id="2927979"/>
    <lineage>
        <taxon>Bacteria</taxon>
        <taxon>Pseudomonadati</taxon>
        <taxon>Acidobacteriota</taxon>
        <taxon>Holophagae</taxon>
        <taxon>Holophagales</taxon>
        <taxon>Holophagaceae</taxon>
        <taxon>Mesoterricola</taxon>
    </lineage>
</organism>
<dbReference type="Proteomes" id="UP001238179">
    <property type="component" value="Chromosome"/>
</dbReference>
<sequence>MSNTLTNLIPVMYAALDIVAAEPLGFIPAVEIDAKASQAAVGQIVTTPVTPAASTGDIVAGQLPPDDGDQNIGNTTMTIQKSKYSPIRWSGEELKGFEQSGTYKDVLAQQLAQSFRALRNLVETDLAGLAVSASRATGTAGTTPFATDLSDPANLRKILQDNGAPLSDLQLVINTAAGAKLRTLGQLTKANEAGTTSMRESGILLDIHGFKIRESAKVGSIAAGTGAGYLVNNVAGYAIGATAIAVDTGAGTVKAGNVVTFAGDTNKYIAAADLAGGVLTLAAPGLLQAVADNAAITVGATFTGNMGFERAAIKLLTRTPAMPEEGDDADDVYNLTDPFSGLTFQIAKYKLYRRIKYEVGLAWGVKALKSEFIADLLG</sequence>
<accession>A0AA48H5T7</accession>
<evidence type="ECO:0008006" key="3">
    <source>
        <dbReference type="Google" id="ProtNLM"/>
    </source>
</evidence>
<dbReference type="AlphaFoldDB" id="A0AA48H5T7"/>
<evidence type="ECO:0000313" key="2">
    <source>
        <dbReference type="Proteomes" id="UP001238179"/>
    </source>
</evidence>
<dbReference type="RefSeq" id="WP_316415295.1">
    <property type="nucleotide sequence ID" value="NZ_AP027080.1"/>
</dbReference>
<keyword evidence="2" id="KW-1185">Reference proteome</keyword>
<reference evidence="2" key="1">
    <citation type="journal article" date="2023" name="Int. J. Syst. Evol. Microbiol.">
        <title>Mesoterricola silvestris gen. nov., sp. nov., Mesoterricola sediminis sp. nov., Geothrix oryzae sp. nov., Geothrix edaphica sp. nov., Geothrix rubra sp. nov., and Geothrix limicola sp. nov., six novel members of Acidobacteriota isolated from soils.</title>
        <authorList>
            <person name="Itoh H."/>
            <person name="Sugisawa Y."/>
            <person name="Mise K."/>
            <person name="Xu Z."/>
            <person name="Kuniyasu M."/>
            <person name="Ushijima N."/>
            <person name="Kawano K."/>
            <person name="Kobayashi E."/>
            <person name="Shiratori Y."/>
            <person name="Masuda Y."/>
            <person name="Senoo K."/>
        </authorList>
    </citation>
    <scope>NUCLEOTIDE SEQUENCE [LARGE SCALE GENOMIC DNA]</scope>
    <source>
        <strain evidence="2">W79</strain>
    </source>
</reference>
<gene>
    <name evidence="1" type="ORF">METEAL_15670</name>
</gene>
<evidence type="ECO:0000313" key="1">
    <source>
        <dbReference type="EMBL" id="BDU72393.1"/>
    </source>
</evidence>